<organism evidence="2 3">
    <name type="scientific">Actinopolyspora saharensis</name>
    <dbReference type="NCBI Taxonomy" id="995062"/>
    <lineage>
        <taxon>Bacteria</taxon>
        <taxon>Bacillati</taxon>
        <taxon>Actinomycetota</taxon>
        <taxon>Actinomycetes</taxon>
        <taxon>Actinopolysporales</taxon>
        <taxon>Actinopolysporaceae</taxon>
        <taxon>Actinopolyspora</taxon>
    </lineage>
</organism>
<reference evidence="3" key="1">
    <citation type="submission" date="2016-10" db="EMBL/GenBank/DDBJ databases">
        <authorList>
            <person name="Varghese N."/>
            <person name="Submissions S."/>
        </authorList>
    </citation>
    <scope>NUCLEOTIDE SEQUENCE [LARGE SCALE GENOMIC DNA]</scope>
    <source>
        <strain evidence="3">DSM 45459</strain>
    </source>
</reference>
<name>A0A1H1ELC3_9ACTN</name>
<accession>A0A1H1ELC3</accession>
<evidence type="ECO:0000313" key="2">
    <source>
        <dbReference type="EMBL" id="SDQ89547.1"/>
    </source>
</evidence>
<dbReference type="STRING" id="995062.SAMN04489718_2592"/>
<feature type="region of interest" description="Disordered" evidence="1">
    <location>
        <begin position="227"/>
        <end position="247"/>
    </location>
</feature>
<dbReference type="Proteomes" id="UP000199301">
    <property type="component" value="Unassembled WGS sequence"/>
</dbReference>
<keyword evidence="3" id="KW-1185">Reference proteome</keyword>
<evidence type="ECO:0000256" key="1">
    <source>
        <dbReference type="SAM" id="MobiDB-lite"/>
    </source>
</evidence>
<protein>
    <submittedName>
        <fullName evidence="2">Uncharacterized protein</fullName>
    </submittedName>
</protein>
<proteinExistence type="predicted"/>
<dbReference type="AlphaFoldDB" id="A0A1H1ELC3"/>
<gene>
    <name evidence="2" type="ORF">SAMN04489718_2592</name>
</gene>
<evidence type="ECO:0000313" key="3">
    <source>
        <dbReference type="Proteomes" id="UP000199301"/>
    </source>
</evidence>
<sequence>MTGRMCWVRFVVGFVVGVLVVAGCSGSGSEGPPGWVSSPPEYLSCDGFADPQLVVDLVRAADLVEPDPEEPSVKTDDEEPSVECHPLLGNQIGLSSSPVDLSYLAGGFWPPDPLMVPIRGLPGFVMHDSGWLYVPCTRGSGTVTLNSYISADTAELRNPRVRLAMARLLVDTTNRARARFGCAESALSLPTELPEIPDTDQAKFPEQREHTGGEVCSIAALSGLPGYQRPGPGTGYDESRPWAMETPRPSRLLSTCEIREGSGGVRGTVPGTPKVAFVTYRGVLARARHESEKYSWPEYDLSCHGEPVSYRMYVTDPDDSDSWLTELPDDPAYERMLDNFAGKAADRAGCPISES</sequence>
<dbReference type="PROSITE" id="PS51257">
    <property type="entry name" value="PROKAR_LIPOPROTEIN"/>
    <property type="match status" value="1"/>
</dbReference>
<dbReference type="EMBL" id="FNKO01000002">
    <property type="protein sequence ID" value="SDQ89547.1"/>
    <property type="molecule type" value="Genomic_DNA"/>
</dbReference>